<dbReference type="EMBL" id="UOFG01000193">
    <property type="protein sequence ID" value="VAW63091.1"/>
    <property type="molecule type" value="Genomic_DNA"/>
</dbReference>
<gene>
    <name evidence="2" type="ORF">MNBD_GAMMA10-3138</name>
    <name evidence="1" type="ORF">MNBD_GAMMA11-3015</name>
</gene>
<feature type="non-terminal residue" evidence="1">
    <location>
        <position position="1"/>
    </location>
</feature>
<organism evidence="1">
    <name type="scientific">hydrothermal vent metagenome</name>
    <dbReference type="NCBI Taxonomy" id="652676"/>
    <lineage>
        <taxon>unclassified sequences</taxon>
        <taxon>metagenomes</taxon>
        <taxon>ecological metagenomes</taxon>
    </lineage>
</organism>
<name>A0A3B0X5U0_9ZZZZ</name>
<reference evidence="1" key="1">
    <citation type="submission" date="2018-06" db="EMBL/GenBank/DDBJ databases">
        <authorList>
            <person name="Zhirakovskaya E."/>
        </authorList>
    </citation>
    <scope>NUCLEOTIDE SEQUENCE</scope>
</reference>
<protein>
    <recommendedName>
        <fullName evidence="3">Transposase IS66 C-terminal domain-containing protein</fullName>
    </recommendedName>
</protein>
<evidence type="ECO:0008006" key="3">
    <source>
        <dbReference type="Google" id="ProtNLM"/>
    </source>
</evidence>
<evidence type="ECO:0000313" key="2">
    <source>
        <dbReference type="EMBL" id="VAW70403.1"/>
    </source>
</evidence>
<evidence type="ECO:0000313" key="1">
    <source>
        <dbReference type="EMBL" id="VAW63091.1"/>
    </source>
</evidence>
<accession>A0A3B0X5U0</accession>
<dbReference type="AlphaFoldDB" id="A0A3B0X5U0"/>
<sequence>YIQYVLKHIADADTLEKLEVLLPWNMPKPAL</sequence>
<proteinExistence type="predicted"/>
<dbReference type="EMBL" id="UOFJ01000518">
    <property type="protein sequence ID" value="VAW70403.1"/>
    <property type="molecule type" value="Genomic_DNA"/>
</dbReference>